<keyword evidence="2" id="KW-0472">Membrane</keyword>
<feature type="transmembrane region" description="Helical" evidence="2">
    <location>
        <begin position="623"/>
        <end position="640"/>
    </location>
</feature>
<dbReference type="RefSeq" id="WP_208316414.1">
    <property type="nucleotide sequence ID" value="NZ_JAELYA010000010.1"/>
</dbReference>
<feature type="transmembrane region" description="Helical" evidence="2">
    <location>
        <begin position="192"/>
        <end position="211"/>
    </location>
</feature>
<feature type="region of interest" description="Disordered" evidence="1">
    <location>
        <begin position="68"/>
        <end position="101"/>
    </location>
</feature>
<feature type="transmembrane region" description="Helical" evidence="2">
    <location>
        <begin position="674"/>
        <end position="697"/>
    </location>
</feature>
<feature type="transmembrane region" description="Helical" evidence="2">
    <location>
        <begin position="762"/>
        <end position="779"/>
    </location>
</feature>
<feature type="transmembrane region" description="Helical" evidence="2">
    <location>
        <begin position="432"/>
        <end position="452"/>
    </location>
</feature>
<feature type="transmembrane region" description="Helical" evidence="2">
    <location>
        <begin position="1128"/>
        <end position="1147"/>
    </location>
</feature>
<feature type="transmembrane region" description="Helical" evidence="2">
    <location>
        <begin position="306"/>
        <end position="325"/>
    </location>
</feature>
<feature type="transmembrane region" description="Helical" evidence="2">
    <location>
        <begin position="247"/>
        <end position="267"/>
    </location>
</feature>
<feature type="transmembrane region" description="Helical" evidence="2">
    <location>
        <begin position="923"/>
        <end position="940"/>
    </location>
</feature>
<feature type="transmembrane region" description="Helical" evidence="2">
    <location>
        <begin position="1089"/>
        <end position="1108"/>
    </location>
</feature>
<evidence type="ECO:0000313" key="3">
    <source>
        <dbReference type="EMBL" id="MBO3278007.1"/>
    </source>
</evidence>
<name>A0ABS3TWH6_9PSED</name>
<dbReference type="Pfam" id="PF10101">
    <property type="entry name" value="DUF2339"/>
    <property type="match status" value="2"/>
</dbReference>
<feature type="transmembrane region" description="Helical" evidence="2">
    <location>
        <begin position="223"/>
        <end position="240"/>
    </location>
</feature>
<feature type="transmembrane region" description="Helical" evidence="2">
    <location>
        <begin position="709"/>
        <end position="732"/>
    </location>
</feature>
<feature type="transmembrane region" description="Helical" evidence="2">
    <location>
        <begin position="279"/>
        <end position="299"/>
    </location>
</feature>
<feature type="transmembrane region" description="Helical" evidence="2">
    <location>
        <begin position="645"/>
        <end position="662"/>
    </location>
</feature>
<evidence type="ECO:0000313" key="4">
    <source>
        <dbReference type="Proteomes" id="UP000669060"/>
    </source>
</evidence>
<feature type="transmembrane region" description="Helical" evidence="2">
    <location>
        <begin position="386"/>
        <end position="403"/>
    </location>
</feature>
<feature type="compositionally biased region" description="Low complexity" evidence="1">
    <location>
        <begin position="146"/>
        <end position="155"/>
    </location>
</feature>
<accession>A0ABS3TWH6</accession>
<feature type="compositionally biased region" description="Low complexity" evidence="1">
    <location>
        <begin position="80"/>
        <end position="91"/>
    </location>
</feature>
<feature type="region of interest" description="Disordered" evidence="1">
    <location>
        <begin position="146"/>
        <end position="167"/>
    </location>
</feature>
<keyword evidence="2" id="KW-1133">Transmembrane helix</keyword>
<evidence type="ECO:0000256" key="1">
    <source>
        <dbReference type="SAM" id="MobiDB-lite"/>
    </source>
</evidence>
<feature type="transmembrane region" description="Helical" evidence="2">
    <location>
        <begin position="1154"/>
        <end position="1173"/>
    </location>
</feature>
<keyword evidence="4" id="KW-1185">Reference proteome</keyword>
<reference evidence="3 4" key="1">
    <citation type="submission" date="2020-12" db="EMBL/GenBank/DDBJ databases">
        <title>Pseudomonas schmalbachii sp. nov. isolated from millipede gut.</title>
        <authorList>
            <person name="Shelomi M."/>
        </authorList>
    </citation>
    <scope>NUCLEOTIDE SEQUENCE [LARGE SCALE GENOMIC DNA]</scope>
    <source>
        <strain evidence="3 4">Milli4</strain>
    </source>
</reference>
<sequence length="1214" mass="129681">MQWIFMLVGLVIGASAGESITAGVLGALVGLGLGQAIGLQRLQKQNAELSGRLAAFIARFEAEGQALKRQLQEAETRETAPSPSAQSPVAADLESPVAEEPVSATAAAEADLLWDIELPRPSEQPAVATPAEQPEATPFDWSANAAPAEATASPEQMQQDPWSAGAAEPAGPSIFERAFGLARDWLLGGNTVLRVGVVLLFLGLAFLLRYATEGMVMPPQAPYIGTAAAALALLGLGWWLRRRRTGYALVLQGTGVAVLYLTVFAAIKLYPQMNGGDVLISAEAGFVLLVVVTACSAVLAVLQDALGLAAAAALGGFAAPILTSSGGGNHVALFSYFALLNAGIFLIAWFKAWRLLNLIGFIGTFGIGFAWGLRSYTPELFVSTEPFLLLFFLMYVAIGLLFARRQLREVAGQEESASSEESLLRSLRQTDYVDASVLFGTPLVGFGLQYAVIRHIEFGAAFSALALGLFYMVLARLLAGRKVQLLVEACLALGVVFGTLAIPLGLDARWTSAAWAVEGAGIYWLGLRQQRRLARIFALLLQGGAALAFVASLHAGGDTLLDGAPLGALMLGAALLFSFWRLRSEPAERLGAWEPKCEPVLACAGLAFLYLIAPLCFAAQASAIAWALAGLATLFAGLRLRSRSFLFCAFAVQLLGGVLFLLDMRGAELGAGFVAGWQGLLGASLIGLALVAGMLIAGRDPLLREDRRLMLGLSVVLLAGLAFLNLAVLFALPWRTASAVWAGSGLLIVWLSLYLQQRASFVFGLALQIIGGAAFLLTGPSLLGPLPSEGLSPLAHAGFWTPAVLALAALAGAWRLHRAGERERSLALGALDLERLSQLLLIWGAGWWALAALCEIGRFVPGEMREHVALLVAALTVALWTLLALREQWRALALLCLALVPLACLALASAWQPEYHPLANLGWLGWLALLLVHLLSLWRLGDLLPKPAASAVHVLGCWLILGVLALELRFLFYALAEHYNAWRWLGWALVPSLFLIVMGSHRTLPWPVSAFPREYRGIAALPVALLLLAWFWLVNLLSNGAADPLPYLPLFNPLELGMLIVLLAVYRWALAGLPLLGVDSRWLGQPLQVLVGASLFALATLAVCRTAHHWAGVPFELADLRHSMVVQAGLSIVWTLIALGLMIFGHLRARRDLWMVGAALIAVVVVKLFFVELGNSGSLARIVSFIGVGVLLLIVGYFAPLPPRRAEPEEHPST</sequence>
<dbReference type="PANTHER" id="PTHR38434:SF1">
    <property type="entry name" value="BLL2549 PROTEIN"/>
    <property type="match status" value="1"/>
</dbReference>
<feature type="transmembrane region" description="Helical" evidence="2">
    <location>
        <begin position="331"/>
        <end position="350"/>
    </location>
</feature>
<comment type="caution">
    <text evidence="3">The sequence shown here is derived from an EMBL/GenBank/DDBJ whole genome shotgun (WGS) entry which is preliminary data.</text>
</comment>
<organism evidence="3 4">
    <name type="scientific">Pseudomonas schmalbachii</name>
    <dbReference type="NCBI Taxonomy" id="2816993"/>
    <lineage>
        <taxon>Bacteria</taxon>
        <taxon>Pseudomonadati</taxon>
        <taxon>Pseudomonadota</taxon>
        <taxon>Gammaproteobacteria</taxon>
        <taxon>Pseudomonadales</taxon>
        <taxon>Pseudomonadaceae</taxon>
        <taxon>Pseudomonas</taxon>
    </lineage>
</organism>
<dbReference type="Proteomes" id="UP000669060">
    <property type="component" value="Unassembled WGS sequence"/>
</dbReference>
<feature type="transmembrane region" description="Helical" evidence="2">
    <location>
        <begin position="563"/>
        <end position="580"/>
    </location>
</feature>
<feature type="transmembrane region" description="Helical" evidence="2">
    <location>
        <begin position="892"/>
        <end position="911"/>
    </location>
</feature>
<feature type="transmembrane region" description="Helical" evidence="2">
    <location>
        <begin position="1057"/>
        <end position="1077"/>
    </location>
</feature>
<feature type="transmembrane region" description="Helical" evidence="2">
    <location>
        <begin position="838"/>
        <end position="861"/>
    </location>
</feature>
<dbReference type="PANTHER" id="PTHR38434">
    <property type="entry name" value="BLL2549 PROTEIN"/>
    <property type="match status" value="1"/>
</dbReference>
<proteinExistence type="predicted"/>
<feature type="transmembrane region" description="Helical" evidence="2">
    <location>
        <begin position="485"/>
        <end position="504"/>
    </location>
</feature>
<feature type="transmembrane region" description="Helical" evidence="2">
    <location>
        <begin position="510"/>
        <end position="527"/>
    </location>
</feature>
<keyword evidence="2" id="KW-0812">Transmembrane</keyword>
<feature type="transmembrane region" description="Helical" evidence="2">
    <location>
        <begin position="6"/>
        <end position="34"/>
    </location>
</feature>
<feature type="transmembrane region" description="Helical" evidence="2">
    <location>
        <begin position="738"/>
        <end position="755"/>
    </location>
</feature>
<dbReference type="InterPro" id="IPR019286">
    <property type="entry name" value="DUF2339_TM"/>
</dbReference>
<feature type="transmembrane region" description="Helical" evidence="2">
    <location>
        <begin position="600"/>
        <end position="617"/>
    </location>
</feature>
<feature type="transmembrane region" description="Helical" evidence="2">
    <location>
        <begin position="536"/>
        <end position="557"/>
    </location>
</feature>
<feature type="transmembrane region" description="Helical" evidence="2">
    <location>
        <begin position="355"/>
        <end position="374"/>
    </location>
</feature>
<feature type="transmembrane region" description="Helical" evidence="2">
    <location>
        <begin position="458"/>
        <end position="478"/>
    </location>
</feature>
<feature type="transmembrane region" description="Helical" evidence="2">
    <location>
        <begin position="1179"/>
        <end position="1199"/>
    </location>
</feature>
<feature type="transmembrane region" description="Helical" evidence="2">
    <location>
        <begin position="952"/>
        <end position="975"/>
    </location>
</feature>
<protein>
    <submittedName>
        <fullName evidence="3">DUF2339 domain-containing protein</fullName>
    </submittedName>
</protein>
<feature type="transmembrane region" description="Helical" evidence="2">
    <location>
        <begin position="981"/>
        <end position="998"/>
    </location>
</feature>
<evidence type="ECO:0000256" key="2">
    <source>
        <dbReference type="SAM" id="Phobius"/>
    </source>
</evidence>
<feature type="transmembrane region" description="Helical" evidence="2">
    <location>
        <begin position="799"/>
        <end position="817"/>
    </location>
</feature>
<feature type="transmembrane region" description="Helical" evidence="2">
    <location>
        <begin position="867"/>
        <end position="885"/>
    </location>
</feature>
<feature type="transmembrane region" description="Helical" evidence="2">
    <location>
        <begin position="1018"/>
        <end position="1037"/>
    </location>
</feature>
<gene>
    <name evidence="3" type="ORF">JFY56_22550</name>
</gene>
<dbReference type="EMBL" id="JAELYA010000010">
    <property type="protein sequence ID" value="MBO3278007.1"/>
    <property type="molecule type" value="Genomic_DNA"/>
</dbReference>